<feature type="compositionally biased region" description="Polar residues" evidence="1">
    <location>
        <begin position="484"/>
        <end position="514"/>
    </location>
</feature>
<name>A0A9W8MVW4_9AGAR</name>
<feature type="compositionally biased region" description="Low complexity" evidence="1">
    <location>
        <begin position="109"/>
        <end position="118"/>
    </location>
</feature>
<feature type="compositionally biased region" description="Basic and acidic residues" evidence="1">
    <location>
        <begin position="377"/>
        <end position="400"/>
    </location>
</feature>
<feature type="compositionally biased region" description="Polar residues" evidence="1">
    <location>
        <begin position="464"/>
        <end position="474"/>
    </location>
</feature>
<proteinExistence type="predicted"/>
<feature type="region of interest" description="Disordered" evidence="1">
    <location>
        <begin position="60"/>
        <end position="80"/>
    </location>
</feature>
<protein>
    <submittedName>
        <fullName evidence="2">Uncharacterized protein</fullName>
    </submittedName>
</protein>
<feature type="region of interest" description="Disordered" evidence="1">
    <location>
        <begin position="356"/>
        <end position="435"/>
    </location>
</feature>
<evidence type="ECO:0000313" key="3">
    <source>
        <dbReference type="Proteomes" id="UP001148786"/>
    </source>
</evidence>
<feature type="compositionally biased region" description="Acidic residues" evidence="1">
    <location>
        <begin position="519"/>
        <end position="528"/>
    </location>
</feature>
<feature type="compositionally biased region" description="Basic residues" evidence="1">
    <location>
        <begin position="421"/>
        <end position="431"/>
    </location>
</feature>
<feature type="compositionally biased region" description="Polar residues" evidence="1">
    <location>
        <begin position="62"/>
        <end position="80"/>
    </location>
</feature>
<feature type="compositionally biased region" description="Polar residues" evidence="1">
    <location>
        <begin position="243"/>
        <end position="274"/>
    </location>
</feature>
<dbReference type="Proteomes" id="UP001148786">
    <property type="component" value="Unassembled WGS sequence"/>
</dbReference>
<feature type="compositionally biased region" description="Low complexity" evidence="1">
    <location>
        <begin position="227"/>
        <end position="237"/>
    </location>
</feature>
<feature type="compositionally biased region" description="Polar residues" evidence="1">
    <location>
        <begin position="356"/>
        <end position="375"/>
    </location>
</feature>
<feature type="region of interest" description="Disordered" evidence="1">
    <location>
        <begin position="456"/>
        <end position="528"/>
    </location>
</feature>
<keyword evidence="3" id="KW-1185">Reference proteome</keyword>
<organism evidence="2 3">
    <name type="scientific">Agrocybe chaxingu</name>
    <dbReference type="NCBI Taxonomy" id="84603"/>
    <lineage>
        <taxon>Eukaryota</taxon>
        <taxon>Fungi</taxon>
        <taxon>Dikarya</taxon>
        <taxon>Basidiomycota</taxon>
        <taxon>Agaricomycotina</taxon>
        <taxon>Agaricomycetes</taxon>
        <taxon>Agaricomycetidae</taxon>
        <taxon>Agaricales</taxon>
        <taxon>Agaricineae</taxon>
        <taxon>Strophariaceae</taxon>
        <taxon>Agrocybe</taxon>
    </lineage>
</organism>
<comment type="caution">
    <text evidence="2">The sequence shown here is derived from an EMBL/GenBank/DDBJ whole genome shotgun (WGS) entry which is preliminary data.</text>
</comment>
<feature type="region of interest" description="Disordered" evidence="1">
    <location>
        <begin position="227"/>
        <end position="274"/>
    </location>
</feature>
<evidence type="ECO:0000313" key="2">
    <source>
        <dbReference type="EMBL" id="KAJ3506980.1"/>
    </source>
</evidence>
<evidence type="ECO:0000256" key="1">
    <source>
        <dbReference type="SAM" id="MobiDB-lite"/>
    </source>
</evidence>
<dbReference type="EMBL" id="JANKHO010000706">
    <property type="protein sequence ID" value="KAJ3506980.1"/>
    <property type="molecule type" value="Genomic_DNA"/>
</dbReference>
<feature type="region of interest" description="Disordered" evidence="1">
    <location>
        <begin position="102"/>
        <end position="138"/>
    </location>
</feature>
<feature type="region of interest" description="Disordered" evidence="1">
    <location>
        <begin position="542"/>
        <end position="567"/>
    </location>
</feature>
<dbReference type="AlphaFoldDB" id="A0A9W8MVW4"/>
<reference evidence="2" key="1">
    <citation type="submission" date="2022-07" db="EMBL/GenBank/DDBJ databases">
        <title>Genome Sequence of Agrocybe chaxingu.</title>
        <authorList>
            <person name="Buettner E."/>
        </authorList>
    </citation>
    <scope>NUCLEOTIDE SEQUENCE</scope>
    <source>
        <strain evidence="2">MP-N11</strain>
    </source>
</reference>
<sequence>MAAGTVSWYCGPYTKVCDAQVFLRLEESPIALLHWLNWFACPSSWFEQLSRVIRELKHRSTVPRSQSTPQHSGKCTTGQREAHAFSTTGRIYSLMNTLNKMHISPPTTPSKDSSSGGASPPPPYAVGHTDEPIVPNVGLDPAAVTDGVFLPSSVHRAPAESQDSDIDAGSATTYSIPAPYIALSPMRPTPPSPTRNAMTSLHLGAVAARLACIEAAFRRSTRALVAPTSPTAGPAASRLDTPLRTSAISPAAGPSTTRPQSISAPPQTQGLNSSAIRASQVPAPFAKTPGQPENPIYVFSQDEASNGTSAPAQQNDGAACSCQAATEYATVAVQTDPVYILSCFLTPEPLPFWATNSIHSGTPDTNSSLGTPTSIRRSREQFERDGEPEPERPSLRRQIEEILSSMESPPPSPPGPSLARTRIRPKGKRLSYRIERPDEFGPAYRVKVLDSSDEEYKSWPSYPQAPSSNVNATRSDPALHSHTRSASSSIAPSTPEAPTSGQGTTLSILGPSTTHIDDSDGVDSDDYPDLFDFNNAAVNTQVNQALEDAEKNAEQQQIDGKGKAVAR</sequence>
<accession>A0A9W8MVW4</accession>
<gene>
    <name evidence="2" type="ORF">NLJ89_g6561</name>
</gene>